<reference evidence="1" key="1">
    <citation type="journal article" date="2020" name="Phytopathology">
        <title>Genome Sequence Resources of Colletotrichum truncatum, C. plurivorum, C. musicola, and C. sojae: Four Species Pathogenic to Soybean (Glycine max).</title>
        <authorList>
            <person name="Rogerio F."/>
            <person name="Boufleur T.R."/>
            <person name="Ciampi-Guillardi M."/>
            <person name="Sukno S.A."/>
            <person name="Thon M.R."/>
            <person name="Massola Junior N.S."/>
            <person name="Baroncelli R."/>
        </authorList>
    </citation>
    <scope>NUCLEOTIDE SEQUENCE</scope>
    <source>
        <strain evidence="1">LFN0074</strain>
    </source>
</reference>
<gene>
    <name evidence="1" type="ORF">CMUS01_01361</name>
</gene>
<evidence type="ECO:0000313" key="2">
    <source>
        <dbReference type="Proteomes" id="UP000639643"/>
    </source>
</evidence>
<proteinExistence type="predicted"/>
<sequence length="177" mass="19543">MPAVALRPDRGPGVRDFITRLSLFSSHSWQREGGANTLAATRPQLIRRWNFSPSGKSRFRNVPLVGLATTRRILTPIDGCLAHQSWRKATDIFLDTDTLGNTHSSGQLGGRKHQKLYEYDEATGIKGEMVSVSMCSVFLPTHDLWQLQNCQAAPTPLACASGIDKRKRGQTPLSQAD</sequence>
<evidence type="ECO:0000313" key="1">
    <source>
        <dbReference type="EMBL" id="KAF6844211.1"/>
    </source>
</evidence>
<protein>
    <submittedName>
        <fullName evidence="1">Uncharacterized protein</fullName>
    </submittedName>
</protein>
<name>A0A8H6U8K2_9PEZI</name>
<dbReference type="AlphaFoldDB" id="A0A8H6U8K2"/>
<dbReference type="EMBL" id="WIGM01000022">
    <property type="protein sequence ID" value="KAF6844211.1"/>
    <property type="molecule type" value="Genomic_DNA"/>
</dbReference>
<dbReference type="Proteomes" id="UP000639643">
    <property type="component" value="Unassembled WGS sequence"/>
</dbReference>
<organism evidence="1 2">
    <name type="scientific">Colletotrichum musicola</name>
    <dbReference type="NCBI Taxonomy" id="2175873"/>
    <lineage>
        <taxon>Eukaryota</taxon>
        <taxon>Fungi</taxon>
        <taxon>Dikarya</taxon>
        <taxon>Ascomycota</taxon>
        <taxon>Pezizomycotina</taxon>
        <taxon>Sordariomycetes</taxon>
        <taxon>Hypocreomycetidae</taxon>
        <taxon>Glomerellales</taxon>
        <taxon>Glomerellaceae</taxon>
        <taxon>Colletotrichum</taxon>
        <taxon>Colletotrichum orchidearum species complex</taxon>
    </lineage>
</organism>
<accession>A0A8H6U8K2</accession>
<keyword evidence="2" id="KW-1185">Reference proteome</keyword>
<comment type="caution">
    <text evidence="1">The sequence shown here is derived from an EMBL/GenBank/DDBJ whole genome shotgun (WGS) entry which is preliminary data.</text>
</comment>